<dbReference type="AlphaFoldDB" id="A0A7W0CKK7"/>
<protein>
    <submittedName>
        <fullName evidence="1">Uncharacterized protein</fullName>
    </submittedName>
</protein>
<dbReference type="EMBL" id="JACDUR010000004">
    <property type="protein sequence ID" value="MBA2892909.1"/>
    <property type="molecule type" value="Genomic_DNA"/>
</dbReference>
<gene>
    <name evidence="1" type="ORF">HNR30_004263</name>
</gene>
<proteinExistence type="predicted"/>
<comment type="caution">
    <text evidence="1">The sequence shown here is derived from an EMBL/GenBank/DDBJ whole genome shotgun (WGS) entry which is preliminary data.</text>
</comment>
<dbReference type="RefSeq" id="WP_181611622.1">
    <property type="nucleotide sequence ID" value="NZ_BAABAM010000003.1"/>
</dbReference>
<evidence type="ECO:0000313" key="1">
    <source>
        <dbReference type="EMBL" id="MBA2892909.1"/>
    </source>
</evidence>
<name>A0A7W0CKK7_9ACTN</name>
<organism evidence="1 2">
    <name type="scientific">Nonomuraea soli</name>
    <dbReference type="NCBI Taxonomy" id="1032476"/>
    <lineage>
        <taxon>Bacteria</taxon>
        <taxon>Bacillati</taxon>
        <taxon>Actinomycetota</taxon>
        <taxon>Actinomycetes</taxon>
        <taxon>Streptosporangiales</taxon>
        <taxon>Streptosporangiaceae</taxon>
        <taxon>Nonomuraea</taxon>
    </lineage>
</organism>
<reference evidence="1 2" key="1">
    <citation type="submission" date="2020-07" db="EMBL/GenBank/DDBJ databases">
        <title>Genomic Encyclopedia of Type Strains, Phase IV (KMG-IV): sequencing the most valuable type-strain genomes for metagenomic binning, comparative biology and taxonomic classification.</title>
        <authorList>
            <person name="Goeker M."/>
        </authorList>
    </citation>
    <scope>NUCLEOTIDE SEQUENCE [LARGE SCALE GENOMIC DNA]</scope>
    <source>
        <strain evidence="1 2">DSM 45533</strain>
    </source>
</reference>
<sequence length="53" mass="6174">MALLEKAADRLLSVVAPRKEAAAACSPYCWWQQIWDGWYQYCCKYPNCDVVCR</sequence>
<dbReference type="Proteomes" id="UP000530928">
    <property type="component" value="Unassembled WGS sequence"/>
</dbReference>
<keyword evidence="2" id="KW-1185">Reference proteome</keyword>
<evidence type="ECO:0000313" key="2">
    <source>
        <dbReference type="Proteomes" id="UP000530928"/>
    </source>
</evidence>
<accession>A0A7W0CKK7</accession>